<dbReference type="KEGG" id="chig:CH63R_09571"/>
<protein>
    <submittedName>
        <fullName evidence="2">HET domain-containing protein</fullName>
    </submittedName>
</protein>
<name>H1W4E0_COLHI</name>
<reference evidence="4" key="2">
    <citation type="journal article" date="2012" name="Nat. Genet.">
        <title>Lifestyle transitions in plant pathogenic Colletotrichum fungi deciphered by genome and transcriptome analyses.</title>
        <authorList>
            <person name="O'Connell R.J."/>
            <person name="Thon M.R."/>
            <person name="Hacquard S."/>
            <person name="Amyotte S.G."/>
            <person name="Kleemann J."/>
            <person name="Torres M.F."/>
            <person name="Damm U."/>
            <person name="Buiate E.A."/>
            <person name="Epstein L."/>
            <person name="Alkan N."/>
            <person name="Altmueller J."/>
            <person name="Alvarado-Balderrama L."/>
            <person name="Bauser C.A."/>
            <person name="Becker C."/>
            <person name="Birren B.W."/>
            <person name="Chen Z."/>
            <person name="Choi J."/>
            <person name="Crouch J.A."/>
            <person name="Duvick J.P."/>
            <person name="Farman M.A."/>
            <person name="Gan P."/>
            <person name="Heiman D."/>
            <person name="Henrissat B."/>
            <person name="Howard R.J."/>
            <person name="Kabbage M."/>
            <person name="Koch C."/>
            <person name="Kracher B."/>
            <person name="Kubo Y."/>
            <person name="Law A.D."/>
            <person name="Lebrun M.-H."/>
            <person name="Lee Y.-H."/>
            <person name="Miyara I."/>
            <person name="Moore N."/>
            <person name="Neumann U."/>
            <person name="Nordstroem K."/>
            <person name="Panaccione D.G."/>
            <person name="Panstruga R."/>
            <person name="Place M."/>
            <person name="Proctor R.H."/>
            <person name="Prusky D."/>
            <person name="Rech G."/>
            <person name="Reinhardt R."/>
            <person name="Rollins J.A."/>
            <person name="Rounsley S."/>
            <person name="Schardl C.L."/>
            <person name="Schwartz D.C."/>
            <person name="Shenoy N."/>
            <person name="Shirasu K."/>
            <person name="Sikhakolli U.R."/>
            <person name="Stueber K."/>
            <person name="Sukno S.A."/>
            <person name="Sweigard J.A."/>
            <person name="Takano Y."/>
            <person name="Takahara H."/>
            <person name="Trail F."/>
            <person name="van der Does H.C."/>
            <person name="Voll L.M."/>
            <person name="Will I."/>
            <person name="Young S."/>
            <person name="Zeng Q."/>
            <person name="Zhang J."/>
            <person name="Zhou S."/>
            <person name="Dickman M.B."/>
            <person name="Schulze-Lefert P."/>
            <person name="Ver Loren van Themaat E."/>
            <person name="Ma L.-J."/>
            <person name="Vaillancourt L.J."/>
        </authorList>
    </citation>
    <scope>NUCLEOTIDE SEQUENCE [LARGE SCALE GENOMIC DNA]</scope>
    <source>
        <strain evidence="4">IMI 349063</strain>
    </source>
</reference>
<feature type="domain" description="Heterokaryon incompatibility" evidence="1">
    <location>
        <begin position="47"/>
        <end position="204"/>
    </location>
</feature>
<reference evidence="2" key="1">
    <citation type="submission" date="2011-12" db="EMBL/GenBank/DDBJ databases">
        <title>The genome sequence of Colletotrichum higginsianum IMI 34906.</title>
        <authorList>
            <person name="Ma L.-J."/>
            <person name="O'Connell R."/>
            <person name="van Themaat E.V.L."/>
            <person name="Stueber K."/>
            <person name="Young S.K."/>
            <person name="Zeng Q."/>
            <person name="Gargeya S."/>
            <person name="Fitzgerald M."/>
            <person name="Haas B."/>
            <person name="Abouelleil A."/>
            <person name="Alvarado L."/>
            <person name="Arachchi H.M."/>
            <person name="Berlin A."/>
            <person name="Chapman S.B."/>
            <person name="Gearin G."/>
            <person name="Goldberg J."/>
            <person name="Griggs A."/>
            <person name="Gujja S."/>
            <person name="Hansen M."/>
            <person name="Heiman D."/>
            <person name="Howarth C."/>
            <person name="Larimer J."/>
            <person name="Lui A."/>
            <person name="MacDonald P.J.P."/>
            <person name="McCowen C."/>
            <person name="Montmayeur A."/>
            <person name="Murphy C."/>
            <person name="Neiman D."/>
            <person name="Pearson M."/>
            <person name="Priest M."/>
            <person name="Roberts A."/>
            <person name="Saif S."/>
            <person name="Shea T."/>
            <person name="Sisk P."/>
            <person name="Stolte C."/>
            <person name="Sykes S."/>
            <person name="Wortman J."/>
            <person name="Nusbaum C."/>
            <person name="Birren B."/>
        </authorList>
    </citation>
    <scope>NUCLEOTIDE SEQUENCE</scope>
    <source>
        <strain evidence="2">IMI 349063</strain>
    </source>
</reference>
<dbReference type="Pfam" id="PF06985">
    <property type="entry name" value="HET"/>
    <property type="match status" value="1"/>
</dbReference>
<evidence type="ECO:0000313" key="4">
    <source>
        <dbReference type="Proteomes" id="UP000007174"/>
    </source>
</evidence>
<dbReference type="InterPro" id="IPR052895">
    <property type="entry name" value="HetReg/Transcr_Mod"/>
</dbReference>
<dbReference type="RefSeq" id="XP_018156568.1">
    <property type="nucleotide sequence ID" value="XM_018304545.1"/>
</dbReference>
<dbReference type="PANTHER" id="PTHR24148">
    <property type="entry name" value="ANKYRIN REPEAT DOMAIN-CONTAINING PROTEIN 39 HOMOLOG-RELATED"/>
    <property type="match status" value="1"/>
</dbReference>
<dbReference type="EMBL" id="LTAN01000006">
    <property type="protein sequence ID" value="OBR08050.1"/>
    <property type="molecule type" value="Genomic_DNA"/>
</dbReference>
<reference evidence="5" key="4">
    <citation type="journal article" date="2017" name="BMC Genomics">
        <title>Gapless genome assembly of Colletotrichum higginsianum reveals chromosome structure and association of transposable elements with secondary metabolite gene clusters.</title>
        <authorList>
            <person name="Dallery J.-F."/>
            <person name="Lapalu N."/>
            <person name="Zampounis A."/>
            <person name="Pigne S."/>
            <person name="Luyten I."/>
            <person name="Amselem J."/>
            <person name="Wittenberg A.H.J."/>
            <person name="Zhou S."/>
            <person name="de Queiroz M.V."/>
            <person name="Robin G.P."/>
            <person name="Auger A."/>
            <person name="Hainaut M."/>
            <person name="Henrissat B."/>
            <person name="Kim K.-T."/>
            <person name="Lee Y.-H."/>
            <person name="Lespinet O."/>
            <person name="Schwartz D.C."/>
            <person name="Thon M.R."/>
            <person name="O'Connell R.J."/>
        </authorList>
    </citation>
    <scope>NUCLEOTIDE SEQUENCE [LARGE SCALE GENOMIC DNA]</scope>
    <source>
        <strain evidence="5">IMI 349063</strain>
    </source>
</reference>
<dbReference type="Proteomes" id="UP000092177">
    <property type="component" value="Chromosome 6"/>
</dbReference>
<evidence type="ECO:0000259" key="1">
    <source>
        <dbReference type="Pfam" id="PF06985"/>
    </source>
</evidence>
<dbReference type="OrthoDB" id="2504919at2759"/>
<organism evidence="2 4">
    <name type="scientific">Colletotrichum higginsianum (strain IMI 349063)</name>
    <name type="common">Crucifer anthracnose fungus</name>
    <dbReference type="NCBI Taxonomy" id="759273"/>
    <lineage>
        <taxon>Eukaryota</taxon>
        <taxon>Fungi</taxon>
        <taxon>Dikarya</taxon>
        <taxon>Ascomycota</taxon>
        <taxon>Pezizomycotina</taxon>
        <taxon>Sordariomycetes</taxon>
        <taxon>Hypocreomycetidae</taxon>
        <taxon>Glomerellales</taxon>
        <taxon>Glomerellaceae</taxon>
        <taxon>Colletotrichum</taxon>
        <taxon>Colletotrichum destructivum species complex</taxon>
    </lineage>
</organism>
<dbReference type="eggNOG" id="ENOG502RX07">
    <property type="taxonomic scope" value="Eukaryota"/>
</dbReference>
<accession>H1W4E0</accession>
<proteinExistence type="predicted"/>
<dbReference type="InterPro" id="IPR010730">
    <property type="entry name" value="HET"/>
</dbReference>
<dbReference type="HOGENOM" id="CLU_004184_7_5_1"/>
<reference evidence="3" key="3">
    <citation type="submission" date="2016-02" db="EMBL/GenBank/DDBJ databases">
        <title>Resequencing and annotation of the Colletotrichum higginsianum genome.</title>
        <authorList>
            <person name="O'Connell R."/>
            <person name="Zambounis A."/>
            <person name="Thon M."/>
            <person name="Dallery J.-F."/>
        </authorList>
    </citation>
    <scope>NUCLEOTIDE SEQUENCE [LARGE SCALE GENOMIC DNA]</scope>
    <source>
        <strain evidence="3">IMI 349063</strain>
    </source>
</reference>
<evidence type="ECO:0000313" key="3">
    <source>
        <dbReference type="EMBL" id="OBR08050.1"/>
    </source>
</evidence>
<keyword evidence="5" id="KW-1185">Reference proteome</keyword>
<dbReference type="STRING" id="759273.H1W4E0"/>
<dbReference type="EMBL" id="CACQ02009623">
    <property type="protein sequence ID" value="CCF47353.1"/>
    <property type="molecule type" value="Genomic_DNA"/>
</dbReference>
<dbReference type="PANTHER" id="PTHR24148:SF64">
    <property type="entry name" value="HETEROKARYON INCOMPATIBILITY DOMAIN-CONTAINING PROTEIN"/>
    <property type="match status" value="1"/>
</dbReference>
<dbReference type="AlphaFoldDB" id="H1W4E0"/>
<gene>
    <name evidence="2" type="ORF">CH063_04130</name>
    <name evidence="3" type="ORF">CH63R_09571</name>
</gene>
<dbReference type="VEuPathDB" id="FungiDB:CH63R_09571"/>
<evidence type="ECO:0000313" key="5">
    <source>
        <dbReference type="Proteomes" id="UP000092177"/>
    </source>
</evidence>
<evidence type="ECO:0000313" key="2">
    <source>
        <dbReference type="EMBL" id="CCF47353.1"/>
    </source>
</evidence>
<sequence>MSRFEQYSFYDALPAGKWTRILLLEPGVYNDPIRCSLYLTPIQSAEYEAISYVWGSTNDVGSITCQGLEVDVTANLVQSLRQVRHKHEPRHLWVDALCINQRNLQEKAFHVNMMGEIYSHAWRVIICLGDDERSGEAAKIAFDAIRDYNRIAARYMTESQIADVSFWRPEEEEGGYGPVTGDRLLHVVQLFKKPWFGRVWVLQEVGLSRDALLAYGGSTINFTEIMDFAQAWSQTGNDFPGVYFSAGYISMLFNHVWATYATSVNRSWYRSSYILTTCARYQVQRNRLEFEDVLFKARHIQKATDPRDFVYAFLGHPLARSDDGELLLEADYTRTMSELRLLLFSRLSGRSLRFLGLIWHNFPIGLSKGPSWCPHLDSRRPWTINGRYDASRGGHLLTPVVNFHPRVNCSCLEAPVYIVDTVFLCGEVAGGEPSQDDGAQARDEDAHCLATKTMLSDQPSLAEDYWAILEATESHKGLAYPDKALAFASTLLHSCDRDDQDPASVARSFGDFCRETCPIIQTYLEEHEWLGRWASAETRFIPFLPRTASSIKGERFFTTMKGYCGTSTPLVEPGDLICVIPSVQTPLVIRPVEGKDKVFRIIGSSYVYGMMYGEAFKALGAGNSSPEVFVAQFV</sequence>
<dbReference type="Pfam" id="PF26639">
    <property type="entry name" value="Het-6_barrel"/>
    <property type="match status" value="1"/>
</dbReference>
<dbReference type="Proteomes" id="UP000007174">
    <property type="component" value="Unassembled WGS sequence"/>
</dbReference>
<dbReference type="GeneID" id="28868652"/>